<dbReference type="EMBL" id="JAHQCS010000079">
    <property type="protein sequence ID" value="MBU9711647.1"/>
    <property type="molecule type" value="Genomic_DNA"/>
</dbReference>
<proteinExistence type="predicted"/>
<evidence type="ECO:0000313" key="2">
    <source>
        <dbReference type="EMBL" id="MBU9711647.1"/>
    </source>
</evidence>
<accession>A0ABS6JD94</accession>
<reference evidence="2 3" key="1">
    <citation type="submission" date="2021-06" db="EMBL/GenBank/DDBJ databases">
        <title>Bacillus sp. RD4P76, an endophyte from a halophyte.</title>
        <authorList>
            <person name="Sun J.-Q."/>
        </authorList>
    </citation>
    <scope>NUCLEOTIDE SEQUENCE [LARGE SCALE GENOMIC DNA]</scope>
    <source>
        <strain evidence="2 3">CGMCC 1.15917</strain>
    </source>
</reference>
<dbReference type="PROSITE" id="PS50943">
    <property type="entry name" value="HTH_CROC1"/>
    <property type="match status" value="1"/>
</dbReference>
<dbReference type="CDD" id="cd00093">
    <property type="entry name" value="HTH_XRE"/>
    <property type="match status" value="1"/>
</dbReference>
<sequence>MRETKNLSQSQVASLVFIDRSYYTYIESGKRTPSLTIAKRISEVLGFHYSQFEIDRRPFEFVLESSPISLAISDIHSRYTWVHNPPEGLDPISSLGKTDSELFRIEGVRELIDIKEGVLLEEFAINKVINIAFEGISISFNVLAKPLYIKNMEMVGISTILTKA</sequence>
<comment type="caution">
    <text evidence="2">The sequence shown here is derived from an EMBL/GenBank/DDBJ whole genome shotgun (WGS) entry which is preliminary data.</text>
</comment>
<dbReference type="InterPro" id="IPR001387">
    <property type="entry name" value="Cro/C1-type_HTH"/>
</dbReference>
<protein>
    <submittedName>
        <fullName evidence="2">Helix-turn-helix transcriptional regulator</fullName>
    </submittedName>
</protein>
<dbReference type="Proteomes" id="UP000784880">
    <property type="component" value="Unassembled WGS sequence"/>
</dbReference>
<evidence type="ECO:0000259" key="1">
    <source>
        <dbReference type="PROSITE" id="PS50943"/>
    </source>
</evidence>
<feature type="domain" description="HTH cro/C1-type" evidence="1">
    <location>
        <begin position="1"/>
        <end position="52"/>
    </location>
</feature>
<organism evidence="2 3">
    <name type="scientific">Evansella tamaricis</name>
    <dbReference type="NCBI Taxonomy" id="2069301"/>
    <lineage>
        <taxon>Bacteria</taxon>
        <taxon>Bacillati</taxon>
        <taxon>Bacillota</taxon>
        <taxon>Bacilli</taxon>
        <taxon>Bacillales</taxon>
        <taxon>Bacillaceae</taxon>
        <taxon>Evansella</taxon>
    </lineage>
</organism>
<name>A0ABS6JD94_9BACI</name>
<gene>
    <name evidence="2" type="ORF">KS419_07860</name>
</gene>
<dbReference type="Pfam" id="PF01381">
    <property type="entry name" value="HTH_3"/>
    <property type="match status" value="1"/>
</dbReference>
<dbReference type="SMART" id="SM00530">
    <property type="entry name" value="HTH_XRE"/>
    <property type="match status" value="1"/>
</dbReference>
<evidence type="ECO:0000313" key="3">
    <source>
        <dbReference type="Proteomes" id="UP000784880"/>
    </source>
</evidence>
<keyword evidence="3" id="KW-1185">Reference proteome</keyword>